<proteinExistence type="predicted"/>
<reference evidence="3 4" key="1">
    <citation type="submission" date="2018-01" db="EMBL/GenBank/DDBJ databases">
        <authorList>
            <person name="Clerissi C."/>
        </authorList>
    </citation>
    <scope>NUCLEOTIDE SEQUENCE [LARGE SCALE GENOMIC DNA]</scope>
    <source>
        <strain evidence="3">Cupriavidus taiwanensis STM 8556</strain>
    </source>
</reference>
<protein>
    <submittedName>
        <fullName evidence="3">Uncharacterized protein</fullName>
    </submittedName>
</protein>
<evidence type="ECO:0000313" key="4">
    <source>
        <dbReference type="Proteomes" id="UP000256952"/>
    </source>
</evidence>
<evidence type="ECO:0000256" key="2">
    <source>
        <dbReference type="SAM" id="Phobius"/>
    </source>
</evidence>
<feature type="transmembrane region" description="Helical" evidence="2">
    <location>
        <begin position="37"/>
        <end position="57"/>
    </location>
</feature>
<name>A0A976ATE6_9BURK</name>
<evidence type="ECO:0000256" key="1">
    <source>
        <dbReference type="SAM" id="MobiDB-lite"/>
    </source>
</evidence>
<keyword evidence="2" id="KW-0812">Transmembrane</keyword>
<gene>
    <name evidence="3" type="ORF">CBM2613_A110174</name>
</gene>
<keyword evidence="2" id="KW-0472">Membrane</keyword>
<dbReference type="Proteomes" id="UP000256952">
    <property type="component" value="Chromosome CBM2613_a"/>
</dbReference>
<accession>A0A976ATE6</accession>
<dbReference type="AlphaFoldDB" id="A0A976ATE6"/>
<organism evidence="3 4">
    <name type="scientific">Cupriavidus taiwanensis</name>
    <dbReference type="NCBI Taxonomy" id="164546"/>
    <lineage>
        <taxon>Bacteria</taxon>
        <taxon>Pseudomonadati</taxon>
        <taxon>Pseudomonadota</taxon>
        <taxon>Betaproteobacteria</taxon>
        <taxon>Burkholderiales</taxon>
        <taxon>Burkholderiaceae</taxon>
        <taxon>Cupriavidus</taxon>
    </lineage>
</organism>
<evidence type="ECO:0000313" key="3">
    <source>
        <dbReference type="EMBL" id="SOZ52020.1"/>
    </source>
</evidence>
<comment type="caution">
    <text evidence="3">The sequence shown here is derived from an EMBL/GenBank/DDBJ whole genome shotgun (WGS) entry which is preliminary data.</text>
</comment>
<sequence>MPRPTRTAPSNRSTGKAGPARRDPAPKQYRRRRRHHWHAHCMTVGACGGTAVPVGFLKQATTHDKR</sequence>
<keyword evidence="2" id="KW-1133">Transmembrane helix</keyword>
<dbReference type="EMBL" id="OFTH01000003">
    <property type="protein sequence ID" value="SOZ52020.1"/>
    <property type="molecule type" value="Genomic_DNA"/>
</dbReference>
<feature type="region of interest" description="Disordered" evidence="1">
    <location>
        <begin position="1"/>
        <end position="36"/>
    </location>
</feature>